<dbReference type="Gene3D" id="3.40.50.150">
    <property type="entry name" value="Vaccinia Virus protein VP39"/>
    <property type="match status" value="1"/>
</dbReference>
<keyword evidence="2" id="KW-1185">Reference proteome</keyword>
<protein>
    <recommendedName>
        <fullName evidence="3">Methyltransferase domain-containing protein</fullName>
    </recommendedName>
</protein>
<gene>
    <name evidence="1" type="ORF">SAMN06265338_101214</name>
</gene>
<evidence type="ECO:0000313" key="2">
    <source>
        <dbReference type="Proteomes" id="UP000198418"/>
    </source>
</evidence>
<name>A0A212PYW0_RHOAC</name>
<accession>A0A212PYW0</accession>
<dbReference type="Proteomes" id="UP000198418">
    <property type="component" value="Unassembled WGS sequence"/>
</dbReference>
<sequence>MLVAKLQSFFRKKRNQRLVELVNHLSQQKNRPIKVLDVGGRAEFWKTVDVKNIEKITITNIDPADIVVDPNASWIEGEYANALDLSSFKTRGFDLVVSNSVIEHLQTWANMKVCAQELRSVAEAGFVQTPSFWFPVEQHFMIPFFHWLPNPLRVILLPVLPRRGYEDVPNVDIARAYIEEINLLTKPEFQFLFPGSQIFQEKLIGLTKSYTAVWGHGGAAKQ</sequence>
<dbReference type="AlphaFoldDB" id="A0A212PYW0"/>
<dbReference type="RefSeq" id="WP_088518713.1">
    <property type="nucleotide sequence ID" value="NZ_FYDG01000001.1"/>
</dbReference>
<dbReference type="OrthoDB" id="7260171at2"/>
<proteinExistence type="predicted"/>
<evidence type="ECO:0008006" key="3">
    <source>
        <dbReference type="Google" id="ProtNLM"/>
    </source>
</evidence>
<dbReference type="InterPro" id="IPR029063">
    <property type="entry name" value="SAM-dependent_MTases_sf"/>
</dbReference>
<dbReference type="Pfam" id="PF13489">
    <property type="entry name" value="Methyltransf_23"/>
    <property type="match status" value="1"/>
</dbReference>
<organism evidence="1 2">
    <name type="scientific">Rhodoblastus acidophilus</name>
    <name type="common">Rhodopseudomonas acidophila</name>
    <dbReference type="NCBI Taxonomy" id="1074"/>
    <lineage>
        <taxon>Bacteria</taxon>
        <taxon>Pseudomonadati</taxon>
        <taxon>Pseudomonadota</taxon>
        <taxon>Alphaproteobacteria</taxon>
        <taxon>Hyphomicrobiales</taxon>
        <taxon>Rhodoblastaceae</taxon>
        <taxon>Rhodoblastus</taxon>
    </lineage>
</organism>
<dbReference type="SUPFAM" id="SSF53335">
    <property type="entry name" value="S-adenosyl-L-methionine-dependent methyltransferases"/>
    <property type="match status" value="1"/>
</dbReference>
<evidence type="ECO:0000313" key="1">
    <source>
        <dbReference type="EMBL" id="SNB52246.1"/>
    </source>
</evidence>
<dbReference type="EMBL" id="FYDG01000001">
    <property type="protein sequence ID" value="SNB52246.1"/>
    <property type="molecule type" value="Genomic_DNA"/>
</dbReference>
<reference evidence="2" key="1">
    <citation type="submission" date="2017-06" db="EMBL/GenBank/DDBJ databases">
        <authorList>
            <person name="Varghese N."/>
            <person name="Submissions S."/>
        </authorList>
    </citation>
    <scope>NUCLEOTIDE SEQUENCE [LARGE SCALE GENOMIC DNA]</scope>
    <source>
        <strain evidence="2">DSM 137</strain>
    </source>
</reference>